<dbReference type="EMBL" id="JAJGAK010000001">
    <property type="protein sequence ID" value="MCC8361865.1"/>
    <property type="molecule type" value="Genomic_DNA"/>
</dbReference>
<dbReference type="Proteomes" id="UP001165293">
    <property type="component" value="Unassembled WGS sequence"/>
</dbReference>
<sequence length="405" mass="45060">MARRTPSRLSLLRTRGGRDSGKVGTIELFFDLVFVFAVTQLSHSLLADLTLTGLARVGLLLLAVWWVWISTSWVTNWLDPERIPVRVALLALMLAGLGMSVAIPKAFDSRGLLFALSFATLQIGRTLFFLWAVRHEDVQRRRNFQRILVWYSIGATCWIIGSLNTHDARFAWWLLALAIETLGPMAFFWVPGLGRSSIEEWDVEGSHLSERCALFVIIALGESLLVTGMTFAERTWDAPTSIGFANAVLGTILMWWIYFDTGVKRATERIEHARDPGREARSAWTYAHAVIVAGIIFCAVADEIVIAHPEHAKGLGLAVVLGGPTVYVLGNALFKWITNDRRMPPLSHLTGLAFMALLAWPAWTHEVTPLELALLANSVLLIVALWESLAVRRVLGTETLVDPDR</sequence>
<reference evidence="2" key="1">
    <citation type="submission" date="2021-10" db="EMBL/GenBank/DDBJ databases">
        <authorList>
            <person name="Lyu M."/>
            <person name="Wang X."/>
            <person name="Meng X."/>
            <person name="Xu K."/>
        </authorList>
    </citation>
    <scope>NUCLEOTIDE SEQUENCE</scope>
    <source>
        <strain evidence="2">A6</strain>
    </source>
</reference>
<name>A0ABS8JE22_9GAMM</name>
<accession>A0ABS8JE22</accession>
<dbReference type="PANTHER" id="PTHR36840:SF1">
    <property type="entry name" value="BLL5714 PROTEIN"/>
    <property type="match status" value="1"/>
</dbReference>
<dbReference type="InterPro" id="IPR010640">
    <property type="entry name" value="Low_temperature_requirement_A"/>
</dbReference>
<evidence type="ECO:0000256" key="1">
    <source>
        <dbReference type="SAM" id="Phobius"/>
    </source>
</evidence>
<keyword evidence="3" id="KW-1185">Reference proteome</keyword>
<evidence type="ECO:0000313" key="2">
    <source>
        <dbReference type="EMBL" id="MCC8361865.1"/>
    </source>
</evidence>
<feature type="transmembrane region" description="Helical" evidence="1">
    <location>
        <begin position="238"/>
        <end position="259"/>
    </location>
</feature>
<feature type="transmembrane region" description="Helical" evidence="1">
    <location>
        <begin position="144"/>
        <end position="164"/>
    </location>
</feature>
<dbReference type="RefSeq" id="WP_230525511.1">
    <property type="nucleotide sequence ID" value="NZ_JAJGAK010000001.1"/>
</dbReference>
<feature type="transmembrane region" description="Helical" evidence="1">
    <location>
        <begin position="170"/>
        <end position="191"/>
    </location>
</feature>
<dbReference type="Pfam" id="PF06772">
    <property type="entry name" value="LtrA"/>
    <property type="match status" value="1"/>
</dbReference>
<evidence type="ECO:0000313" key="3">
    <source>
        <dbReference type="Proteomes" id="UP001165293"/>
    </source>
</evidence>
<keyword evidence="1" id="KW-0472">Membrane</keyword>
<comment type="caution">
    <text evidence="2">The sequence shown here is derived from an EMBL/GenBank/DDBJ whole genome shotgun (WGS) entry which is preliminary data.</text>
</comment>
<feature type="transmembrane region" description="Helical" evidence="1">
    <location>
        <begin position="113"/>
        <end position="132"/>
    </location>
</feature>
<gene>
    <name evidence="2" type="ORF">LK996_02045</name>
</gene>
<protein>
    <submittedName>
        <fullName evidence="2">Low temperature requirement protein A</fullName>
    </submittedName>
</protein>
<keyword evidence="1" id="KW-0812">Transmembrane</keyword>
<feature type="transmembrane region" description="Helical" evidence="1">
    <location>
        <begin position="212"/>
        <end position="232"/>
    </location>
</feature>
<keyword evidence="1" id="KW-1133">Transmembrane helix</keyword>
<feature type="transmembrane region" description="Helical" evidence="1">
    <location>
        <begin position="87"/>
        <end position="107"/>
    </location>
</feature>
<feature type="transmembrane region" description="Helical" evidence="1">
    <location>
        <begin position="314"/>
        <end position="334"/>
    </location>
</feature>
<feature type="transmembrane region" description="Helical" evidence="1">
    <location>
        <begin position="21"/>
        <end position="41"/>
    </location>
</feature>
<feature type="transmembrane region" description="Helical" evidence="1">
    <location>
        <begin position="346"/>
        <end position="363"/>
    </location>
</feature>
<dbReference type="PANTHER" id="PTHR36840">
    <property type="entry name" value="BLL5714 PROTEIN"/>
    <property type="match status" value="1"/>
</dbReference>
<organism evidence="2 3">
    <name type="scientific">Noviluteimonas lactosilytica</name>
    <dbReference type="NCBI Taxonomy" id="2888523"/>
    <lineage>
        <taxon>Bacteria</taxon>
        <taxon>Pseudomonadati</taxon>
        <taxon>Pseudomonadota</taxon>
        <taxon>Gammaproteobacteria</taxon>
        <taxon>Lysobacterales</taxon>
        <taxon>Lysobacteraceae</taxon>
        <taxon>Noviluteimonas</taxon>
    </lineage>
</organism>
<proteinExistence type="predicted"/>
<feature type="transmembrane region" description="Helical" evidence="1">
    <location>
        <begin position="53"/>
        <end position="75"/>
    </location>
</feature>
<feature type="transmembrane region" description="Helical" evidence="1">
    <location>
        <begin position="369"/>
        <end position="386"/>
    </location>
</feature>
<feature type="transmembrane region" description="Helical" evidence="1">
    <location>
        <begin position="283"/>
        <end position="308"/>
    </location>
</feature>